<name>A0A1S8TUV1_9CLOT</name>
<dbReference type="InterPro" id="IPR028098">
    <property type="entry name" value="Glyco_trans_4-like_N"/>
</dbReference>
<keyword evidence="4" id="KW-1185">Reference proteome</keyword>
<reference evidence="3 4" key="1">
    <citation type="submission" date="2016-05" db="EMBL/GenBank/DDBJ databases">
        <title>Microbial solvent formation.</title>
        <authorList>
            <person name="Poehlein A."/>
            <person name="Montoya Solano J.D."/>
            <person name="Flitsch S."/>
            <person name="Krabben P."/>
            <person name="Duerre P."/>
            <person name="Daniel R."/>
        </authorList>
    </citation>
    <scope>NUCLEOTIDE SEQUENCE [LARGE SCALE GENOMIC DNA]</scope>
    <source>
        <strain evidence="3 4">DSM 2619</strain>
    </source>
</reference>
<dbReference type="STRING" id="29367.CLPUN_10970"/>
<keyword evidence="3" id="KW-0328">Glycosyltransferase</keyword>
<dbReference type="PANTHER" id="PTHR12526">
    <property type="entry name" value="GLYCOSYLTRANSFERASE"/>
    <property type="match status" value="1"/>
</dbReference>
<evidence type="ECO:0000313" key="4">
    <source>
        <dbReference type="Proteomes" id="UP000190890"/>
    </source>
</evidence>
<dbReference type="Pfam" id="PF13439">
    <property type="entry name" value="Glyco_transf_4"/>
    <property type="match status" value="1"/>
</dbReference>
<organism evidence="3 4">
    <name type="scientific">Clostridium puniceum</name>
    <dbReference type="NCBI Taxonomy" id="29367"/>
    <lineage>
        <taxon>Bacteria</taxon>
        <taxon>Bacillati</taxon>
        <taxon>Bacillota</taxon>
        <taxon>Clostridia</taxon>
        <taxon>Eubacteriales</taxon>
        <taxon>Clostridiaceae</taxon>
        <taxon>Clostridium</taxon>
    </lineage>
</organism>
<dbReference type="Gene3D" id="3.40.50.2000">
    <property type="entry name" value="Glycogen Phosphorylase B"/>
    <property type="match status" value="2"/>
</dbReference>
<protein>
    <submittedName>
        <fullName evidence="3">4-alpha-N-acetylgalactosaminyltransferase</fullName>
        <ecNumber evidence="3">2.4.1.291</ecNumber>
    </submittedName>
</protein>
<comment type="caution">
    <text evidence="3">The sequence shown here is derived from an EMBL/GenBank/DDBJ whole genome shotgun (WGS) entry which is preliminary data.</text>
</comment>
<dbReference type="EMBL" id="LZZM01000063">
    <property type="protein sequence ID" value="OOM81534.1"/>
    <property type="molecule type" value="Genomic_DNA"/>
</dbReference>
<gene>
    <name evidence="3" type="primary">pglJ</name>
    <name evidence="3" type="ORF">CLPUN_10970</name>
</gene>
<sequence>MKNILFLHSSSELYGSDKSLLNLIKNLDKNKFNISVILPCDGPLVEEIKKIKKVNVILKEIAVLRRKNLSIVGLLNYGMDFLKSISFLKKIIKKNNIEIVYTNTAVVFPGGVAAKLCGKKSVWHVREIIKSKFEKKVVSLIVYMFSDVIIANSKATSEAICKNQKKNKVVYNTIEFDENGKIEVQKHDSIIIGMAGRINRWKGQKLFVDMAAKVVKENPNVEFLIAGDVYKGEEQIRIDLKEYIKERKMEQKIKLLGQVKDMNNFYRNIDIFVLPSIQPEPFGLVVIEAMAKKLPVVATNHGGPVEIIEDRKSGFLVDYKDAEEMKNVVLELVANDRLRKSVGEDGKERAIRTFSLEKYINSISNILLEV</sequence>
<dbReference type="GO" id="GO:0016757">
    <property type="term" value="F:glycosyltransferase activity"/>
    <property type="evidence" value="ECO:0007669"/>
    <property type="project" value="UniProtKB-KW"/>
</dbReference>
<dbReference type="Pfam" id="PF00534">
    <property type="entry name" value="Glycos_transf_1"/>
    <property type="match status" value="1"/>
</dbReference>
<dbReference type="OrthoDB" id="9806653at2"/>
<dbReference type="InterPro" id="IPR001296">
    <property type="entry name" value="Glyco_trans_1"/>
</dbReference>
<keyword evidence="3" id="KW-0808">Transferase</keyword>
<evidence type="ECO:0000259" key="2">
    <source>
        <dbReference type="Pfam" id="PF13439"/>
    </source>
</evidence>
<evidence type="ECO:0000259" key="1">
    <source>
        <dbReference type="Pfam" id="PF00534"/>
    </source>
</evidence>
<accession>A0A1S8TUV1</accession>
<proteinExistence type="predicted"/>
<dbReference type="AlphaFoldDB" id="A0A1S8TUV1"/>
<dbReference type="EC" id="2.4.1.291" evidence="3"/>
<dbReference type="SUPFAM" id="SSF53756">
    <property type="entry name" value="UDP-Glycosyltransferase/glycogen phosphorylase"/>
    <property type="match status" value="1"/>
</dbReference>
<dbReference type="Proteomes" id="UP000190890">
    <property type="component" value="Unassembled WGS sequence"/>
</dbReference>
<dbReference type="RefSeq" id="WP_077846318.1">
    <property type="nucleotide sequence ID" value="NZ_LZZM01000063.1"/>
</dbReference>
<dbReference type="PANTHER" id="PTHR12526:SF630">
    <property type="entry name" value="GLYCOSYLTRANSFERASE"/>
    <property type="match status" value="1"/>
</dbReference>
<feature type="domain" description="Glycosyl transferase family 1" evidence="1">
    <location>
        <begin position="178"/>
        <end position="349"/>
    </location>
</feature>
<evidence type="ECO:0000313" key="3">
    <source>
        <dbReference type="EMBL" id="OOM81534.1"/>
    </source>
</evidence>
<dbReference type="CDD" id="cd03801">
    <property type="entry name" value="GT4_PimA-like"/>
    <property type="match status" value="1"/>
</dbReference>
<feature type="domain" description="Glycosyltransferase subfamily 4-like N-terminal" evidence="2">
    <location>
        <begin position="15"/>
        <end position="176"/>
    </location>
</feature>